<organism evidence="2 3">
    <name type="scientific">Rhizophagus irregularis</name>
    <dbReference type="NCBI Taxonomy" id="588596"/>
    <lineage>
        <taxon>Eukaryota</taxon>
        <taxon>Fungi</taxon>
        <taxon>Fungi incertae sedis</taxon>
        <taxon>Mucoromycota</taxon>
        <taxon>Glomeromycotina</taxon>
        <taxon>Glomeromycetes</taxon>
        <taxon>Glomerales</taxon>
        <taxon>Glomeraceae</taxon>
        <taxon>Rhizophagus</taxon>
    </lineage>
</organism>
<feature type="transmembrane region" description="Helical" evidence="1">
    <location>
        <begin position="44"/>
        <end position="63"/>
    </location>
</feature>
<gene>
    <name evidence="2" type="ORF">RhiirC2_785445</name>
</gene>
<keyword evidence="1" id="KW-0812">Transmembrane</keyword>
<reference evidence="2 3" key="1">
    <citation type="submission" date="2016-04" db="EMBL/GenBank/DDBJ databases">
        <title>Genome analyses suggest a sexual origin of heterokaryosis in a supposedly ancient asexual fungus.</title>
        <authorList>
            <person name="Ropars J."/>
            <person name="Sedzielewska K."/>
            <person name="Noel J."/>
            <person name="Charron P."/>
            <person name="Farinelli L."/>
            <person name="Marton T."/>
            <person name="Kruger M."/>
            <person name="Pelin A."/>
            <person name="Brachmann A."/>
            <person name="Corradi N."/>
        </authorList>
    </citation>
    <scope>NUCLEOTIDE SEQUENCE [LARGE SCALE GENOMIC DNA]</scope>
    <source>
        <strain evidence="2 3">C2</strain>
    </source>
</reference>
<keyword evidence="1" id="KW-0472">Membrane</keyword>
<dbReference type="Proteomes" id="UP000233469">
    <property type="component" value="Unassembled WGS sequence"/>
</dbReference>
<proteinExistence type="predicted"/>
<dbReference type="EMBL" id="LLXL01001171">
    <property type="protein sequence ID" value="PKK65934.1"/>
    <property type="molecule type" value="Genomic_DNA"/>
</dbReference>
<sequence>MTLITWSSLDFEFRTRRPALQDIWTHVENLAACLWTRRKGFLQVYLRISFSLVNGFHLAFLVRFLLDSWVLWIFAVCAHKLVFSSELCWTGDFSRSLLLSSWCE</sequence>
<name>A0A2N1MW96_9GLOM</name>
<evidence type="ECO:0000313" key="3">
    <source>
        <dbReference type="Proteomes" id="UP000233469"/>
    </source>
</evidence>
<dbReference type="AlphaFoldDB" id="A0A2N1MW96"/>
<comment type="caution">
    <text evidence="2">The sequence shown here is derived from an EMBL/GenBank/DDBJ whole genome shotgun (WGS) entry which is preliminary data.</text>
</comment>
<reference evidence="2 3" key="2">
    <citation type="submission" date="2017-10" db="EMBL/GenBank/DDBJ databases">
        <title>Extensive intraspecific genome diversity in a model arbuscular mycorrhizal fungus.</title>
        <authorList>
            <person name="Chen E.C.H."/>
            <person name="Morin E."/>
            <person name="Baudet D."/>
            <person name="Noel J."/>
            <person name="Ndikumana S."/>
            <person name="Charron P."/>
            <person name="St-Onge C."/>
            <person name="Giorgi J."/>
            <person name="Grigoriev I.V."/>
            <person name="Roux C."/>
            <person name="Martin F.M."/>
            <person name="Corradi N."/>
        </authorList>
    </citation>
    <scope>NUCLEOTIDE SEQUENCE [LARGE SCALE GENOMIC DNA]</scope>
    <source>
        <strain evidence="2 3">C2</strain>
    </source>
</reference>
<keyword evidence="1" id="KW-1133">Transmembrane helix</keyword>
<evidence type="ECO:0000313" key="2">
    <source>
        <dbReference type="EMBL" id="PKK65934.1"/>
    </source>
</evidence>
<protein>
    <submittedName>
        <fullName evidence="2">Uncharacterized protein</fullName>
    </submittedName>
</protein>
<evidence type="ECO:0000256" key="1">
    <source>
        <dbReference type="SAM" id="Phobius"/>
    </source>
</evidence>
<accession>A0A2N1MW96</accession>